<dbReference type="InterPro" id="IPR013632">
    <property type="entry name" value="Rad51_C"/>
</dbReference>
<dbReference type="CDD" id="cd19491">
    <property type="entry name" value="XRCC3"/>
    <property type="match status" value="1"/>
</dbReference>
<evidence type="ECO:0000256" key="2">
    <source>
        <dbReference type="ARBA" id="ARBA00022741"/>
    </source>
</evidence>
<feature type="region of interest" description="Disordered" evidence="7">
    <location>
        <begin position="600"/>
        <end position="641"/>
    </location>
</feature>
<feature type="domain" description="RecA family profile 1" evidence="8">
    <location>
        <begin position="931"/>
        <end position="1114"/>
    </location>
</feature>
<dbReference type="InterPro" id="IPR047348">
    <property type="entry name" value="XRCC3-like_C"/>
</dbReference>
<evidence type="ECO:0000256" key="4">
    <source>
        <dbReference type="ARBA" id="ARBA00022840"/>
    </source>
</evidence>
<keyword evidence="4" id="KW-0067">ATP-binding</keyword>
<reference evidence="9 10" key="1">
    <citation type="submission" date="2018-11" db="EMBL/GenBank/DDBJ databases">
        <title>Genome assembly of Steccherinum ochraceum LE-BIN_3174, the white-rot fungus of the Steccherinaceae family (The Residual Polyporoid clade, Polyporales, Basidiomycota).</title>
        <authorList>
            <person name="Fedorova T.V."/>
            <person name="Glazunova O.A."/>
            <person name="Landesman E.O."/>
            <person name="Moiseenko K.V."/>
            <person name="Psurtseva N.V."/>
            <person name="Savinova O.S."/>
            <person name="Shakhova N.V."/>
            <person name="Tyazhelova T.V."/>
            <person name="Vasina D.V."/>
        </authorList>
    </citation>
    <scope>NUCLEOTIDE SEQUENCE [LARGE SCALE GENOMIC DNA]</scope>
    <source>
        <strain evidence="9 10">LE-BIN_3174</strain>
    </source>
</reference>
<gene>
    <name evidence="9" type="ORF">EIP91_001352</name>
</gene>
<keyword evidence="3" id="KW-0227">DNA damage</keyword>
<comment type="subcellular location">
    <subcellularLocation>
        <location evidence="1">Nucleus</location>
    </subcellularLocation>
</comment>
<feature type="compositionally biased region" description="Low complexity" evidence="7">
    <location>
        <begin position="655"/>
        <end position="665"/>
    </location>
</feature>
<keyword evidence="5" id="KW-0234">DNA repair</keyword>
<evidence type="ECO:0000259" key="8">
    <source>
        <dbReference type="PROSITE" id="PS50162"/>
    </source>
</evidence>
<dbReference type="PANTHER" id="PTHR21575">
    <property type="entry name" value="PROTEIN HID1"/>
    <property type="match status" value="1"/>
</dbReference>
<evidence type="ECO:0000256" key="7">
    <source>
        <dbReference type="SAM" id="MobiDB-lite"/>
    </source>
</evidence>
<dbReference type="GO" id="GO:0005634">
    <property type="term" value="C:nucleus"/>
    <property type="evidence" value="ECO:0007669"/>
    <property type="project" value="UniProtKB-SubCell"/>
</dbReference>
<dbReference type="GO" id="GO:0000138">
    <property type="term" value="C:Golgi trans cisterna"/>
    <property type="evidence" value="ECO:0007669"/>
    <property type="project" value="TreeGrafter"/>
</dbReference>
<feature type="compositionally biased region" description="Basic and acidic residues" evidence="7">
    <location>
        <begin position="628"/>
        <end position="641"/>
    </location>
</feature>
<feature type="region of interest" description="Disordered" evidence="7">
    <location>
        <begin position="125"/>
        <end position="159"/>
    </location>
</feature>
<dbReference type="EMBL" id="RWJN01000134">
    <property type="protein sequence ID" value="TCD66472.1"/>
    <property type="molecule type" value="Genomic_DNA"/>
</dbReference>
<dbReference type="InterPro" id="IPR026705">
    <property type="entry name" value="Hid-1/Ecm30"/>
</dbReference>
<dbReference type="GO" id="GO:0006281">
    <property type="term" value="P:DNA repair"/>
    <property type="evidence" value="ECO:0007669"/>
    <property type="project" value="UniProtKB-KW"/>
</dbReference>
<evidence type="ECO:0000256" key="1">
    <source>
        <dbReference type="ARBA" id="ARBA00004123"/>
    </source>
</evidence>
<dbReference type="STRING" id="92696.A0A4R0RH44"/>
<sequence>MEDLKTSDVFSLVSPNDVRRALYEAPENVATLIRVVTTRLFNLVSDHTFPTLLNASVASYATNLIKNTTGTQGRNTTKEVLNCLRLLQRVLPVIFEMETDCGRFELDVLWREVVEEEHVVEERAQESQFVIEDDEEDEEEAKEISSTPTTPKPSATTRKTSPSIAARLFSCLVDLLFCCGFTLPNKIQVDHYKINYTIWERGIGSTSDPGLSQPFENNRAEVLRLLLVLTSKQIYAPPSALFTSPSRYTLHFVQNTPRRDVLTILCSLINTAMNSTASSNTVAGVAGKLPYNHLVFKGEDPRVNLAGVCFRVLCVLLDFQSGSARDVTPNSAENPSPTPTARTNAFRYFVAKLHRASDFDFILRGVLGILEQQMASINNLLPGSRKSVPYIVETVMFFWKIVELNKKFRAYVLDSDRAMDVVAYILCYGLDIKDKPEQHGVCRAISYIVQSLSAEHAFGLKLASPLKVAVPQKRGTAGNGGDFLVNAIYCMIATTSGTLSSLYPAFVIALANSAPYFKHLNINASARLVQLFTTFASPSFLLVDEGHPRLLYFMLEVFNSVVLRNLADNPNLIYGIIRAHKCFEDLGTFTLASGLRDLKRQKEERERKKDGVDKGKQRADPDEGEEAHEEKARLLRHENNSLEALRRAESGEGIGLSETSSISSPPQSPTGPMGRNSAFQEGQSVPLSEKARGKMKAVRSLSIDVGAALEPLTVTGIGRNGFVPTQEWVTSWQQGLPLDPVLLMCSELLPKVSELQASLGPASASSAISDLLRSASLKDHLPPPPPLNPRRFTWSDASIVWLTSLIWGEIYVRGMSPLGVWNTTAVRLFYVKHTQTQPRQITDTIVLTATGECLSMDSLSISSLPLSLSPAQQTGLRRGGISSVSDLLLTPPPELAKKCRLAVHDIQSLVDAVCEVLASAPLRLDDEALQEAEFFTTGDQALDEVLGGGIRTGMLWEIVGESAAGKTQLSLQLSLCAQLPKQAKGAAGATCFLSTSWTLPTARILEIVHTHPSLSLQFCGLDDIHTLKTPTIPILLHVLSRTLPAFIEERLKPESHQKPVKLVVIDALTELFHSASKTSSSSLSQRAKDIAEISAGLHTLAAKHGIAVVVLNEVADVFDSEENLDSELQQGEVLYKTQSRWFSRAHTIPGENKKEAALGLTWANQVNARIMLSRTDRMLHLDNDDARASKRRRLNDASVSGKALSSDAETVRLRHLTVVFSSIGPPGSLDYFVSERGIVVIPDEQKSSVFSDPSPPFKPPGPAAVVAVDTMNMAESGTDSVGTQLVPSSQPSEQFLEIGAVAISSDDLGYVRSDEVEAEEGPQEEADDWEAYWKDDDLKNLYETMDFDAVSPSHPG</sequence>
<evidence type="ECO:0000313" key="9">
    <source>
        <dbReference type="EMBL" id="TCD66472.1"/>
    </source>
</evidence>
<feature type="compositionally biased region" description="Low complexity" evidence="7">
    <location>
        <begin position="145"/>
        <end position="159"/>
    </location>
</feature>
<evidence type="ECO:0000256" key="5">
    <source>
        <dbReference type="ARBA" id="ARBA00023204"/>
    </source>
</evidence>
<dbReference type="Pfam" id="PF08423">
    <property type="entry name" value="Rad51"/>
    <property type="match status" value="1"/>
</dbReference>
<dbReference type="OrthoDB" id="432953at2759"/>
<feature type="compositionally biased region" description="Polar residues" evidence="7">
    <location>
        <begin position="677"/>
        <end position="686"/>
    </location>
</feature>
<dbReference type="Gene3D" id="3.40.50.300">
    <property type="entry name" value="P-loop containing nucleotide triphosphate hydrolases"/>
    <property type="match status" value="1"/>
</dbReference>
<dbReference type="GO" id="GO:0003677">
    <property type="term" value="F:DNA binding"/>
    <property type="evidence" value="ECO:0007669"/>
    <property type="project" value="InterPro"/>
</dbReference>
<evidence type="ECO:0000256" key="3">
    <source>
        <dbReference type="ARBA" id="ARBA00022763"/>
    </source>
</evidence>
<keyword evidence="2" id="KW-0547">Nucleotide-binding</keyword>
<dbReference type="GO" id="GO:0005524">
    <property type="term" value="F:ATP binding"/>
    <property type="evidence" value="ECO:0007669"/>
    <property type="project" value="UniProtKB-KW"/>
</dbReference>
<keyword evidence="6" id="KW-0539">Nucleus</keyword>
<dbReference type="InterPro" id="IPR020588">
    <property type="entry name" value="RecA_ATP-bd"/>
</dbReference>
<name>A0A4R0RH44_9APHY</name>
<feature type="compositionally biased region" description="Basic and acidic residues" evidence="7">
    <location>
        <begin position="600"/>
        <end position="621"/>
    </location>
</feature>
<comment type="caution">
    <text evidence="9">The sequence shown here is derived from an EMBL/GenBank/DDBJ whole genome shotgun (WGS) entry which is preliminary data.</text>
</comment>
<feature type="region of interest" description="Disordered" evidence="7">
    <location>
        <begin position="653"/>
        <end position="691"/>
    </location>
</feature>
<dbReference type="InterPro" id="IPR027417">
    <property type="entry name" value="P-loop_NTPase"/>
</dbReference>
<proteinExistence type="predicted"/>
<protein>
    <recommendedName>
        <fullName evidence="8">RecA family profile 1 domain-containing protein</fullName>
    </recommendedName>
</protein>
<dbReference type="PANTHER" id="PTHR21575:SF12">
    <property type="entry name" value="PROTEIN HID1"/>
    <property type="match status" value="1"/>
</dbReference>
<dbReference type="Proteomes" id="UP000292702">
    <property type="component" value="Unassembled WGS sequence"/>
</dbReference>
<accession>A0A4R0RH44</accession>
<dbReference type="GO" id="GO:0140664">
    <property type="term" value="F:ATP-dependent DNA damage sensor activity"/>
    <property type="evidence" value="ECO:0007669"/>
    <property type="project" value="InterPro"/>
</dbReference>
<dbReference type="Pfam" id="PF12722">
    <property type="entry name" value="Hid1"/>
    <property type="match status" value="1"/>
</dbReference>
<dbReference type="GO" id="GO:0016020">
    <property type="term" value="C:membrane"/>
    <property type="evidence" value="ECO:0007669"/>
    <property type="project" value="TreeGrafter"/>
</dbReference>
<dbReference type="GO" id="GO:0061982">
    <property type="term" value="P:meiosis I cell cycle process"/>
    <property type="evidence" value="ECO:0007669"/>
    <property type="project" value="UniProtKB-ARBA"/>
</dbReference>
<dbReference type="PROSITE" id="PS50162">
    <property type="entry name" value="RECA_2"/>
    <property type="match status" value="1"/>
</dbReference>
<organism evidence="9 10">
    <name type="scientific">Steccherinum ochraceum</name>
    <dbReference type="NCBI Taxonomy" id="92696"/>
    <lineage>
        <taxon>Eukaryota</taxon>
        <taxon>Fungi</taxon>
        <taxon>Dikarya</taxon>
        <taxon>Basidiomycota</taxon>
        <taxon>Agaricomycotina</taxon>
        <taxon>Agaricomycetes</taxon>
        <taxon>Polyporales</taxon>
        <taxon>Steccherinaceae</taxon>
        <taxon>Steccherinum</taxon>
    </lineage>
</organism>
<dbReference type="GO" id="GO:0005797">
    <property type="term" value="C:Golgi medial cisterna"/>
    <property type="evidence" value="ECO:0007669"/>
    <property type="project" value="TreeGrafter"/>
</dbReference>
<dbReference type="SUPFAM" id="SSF52540">
    <property type="entry name" value="P-loop containing nucleoside triphosphate hydrolases"/>
    <property type="match status" value="1"/>
</dbReference>
<keyword evidence="10" id="KW-1185">Reference proteome</keyword>
<evidence type="ECO:0000256" key="6">
    <source>
        <dbReference type="ARBA" id="ARBA00023242"/>
    </source>
</evidence>
<feature type="compositionally biased region" description="Acidic residues" evidence="7">
    <location>
        <begin position="131"/>
        <end position="141"/>
    </location>
</feature>
<evidence type="ECO:0000313" key="10">
    <source>
        <dbReference type="Proteomes" id="UP000292702"/>
    </source>
</evidence>
<dbReference type="GO" id="GO:0006310">
    <property type="term" value="P:DNA recombination"/>
    <property type="evidence" value="ECO:0007669"/>
    <property type="project" value="UniProtKB-ARBA"/>
</dbReference>